<dbReference type="PANTHER" id="PTHR21624">
    <property type="entry name" value="STEROL DESATURASE-RELATED PROTEIN"/>
    <property type="match status" value="1"/>
</dbReference>
<evidence type="ECO:0000256" key="3">
    <source>
        <dbReference type="ARBA" id="ARBA00022989"/>
    </source>
</evidence>
<feature type="transmembrane region" description="Helical" evidence="6">
    <location>
        <begin position="107"/>
        <end position="123"/>
    </location>
</feature>
<comment type="caution">
    <text evidence="7">The sequence shown here is derived from an EMBL/GenBank/DDBJ whole genome shotgun (WGS) entry which is preliminary data.</text>
</comment>
<dbReference type="EMBL" id="CAXLJM020000027">
    <property type="protein sequence ID" value="CAL8095156.1"/>
    <property type="molecule type" value="Genomic_DNA"/>
</dbReference>
<evidence type="ECO:0000256" key="4">
    <source>
        <dbReference type="ARBA" id="ARBA00023002"/>
    </source>
</evidence>
<organism evidence="7 8">
    <name type="scientific">Orchesella dallaii</name>
    <dbReference type="NCBI Taxonomy" id="48710"/>
    <lineage>
        <taxon>Eukaryota</taxon>
        <taxon>Metazoa</taxon>
        <taxon>Ecdysozoa</taxon>
        <taxon>Arthropoda</taxon>
        <taxon>Hexapoda</taxon>
        <taxon>Collembola</taxon>
        <taxon>Entomobryomorpha</taxon>
        <taxon>Entomobryoidea</taxon>
        <taxon>Orchesellidae</taxon>
        <taxon>Orchesellinae</taxon>
        <taxon>Orchesella</taxon>
    </lineage>
</organism>
<reference evidence="7 8" key="1">
    <citation type="submission" date="2024-08" db="EMBL/GenBank/DDBJ databases">
        <authorList>
            <person name="Cucini C."/>
            <person name="Frati F."/>
        </authorList>
    </citation>
    <scope>NUCLEOTIDE SEQUENCE [LARGE SCALE GENOMIC DNA]</scope>
</reference>
<accession>A0ABP1Q9T8</accession>
<gene>
    <name evidence="7" type="ORF">ODALV1_LOCUS8986</name>
</gene>
<evidence type="ECO:0000256" key="1">
    <source>
        <dbReference type="ARBA" id="ARBA00004127"/>
    </source>
</evidence>
<protein>
    <submittedName>
        <fullName evidence="7">Uncharacterized protein</fullName>
    </submittedName>
</protein>
<evidence type="ECO:0000256" key="5">
    <source>
        <dbReference type="ARBA" id="ARBA00023136"/>
    </source>
</evidence>
<evidence type="ECO:0000256" key="6">
    <source>
        <dbReference type="SAM" id="Phobius"/>
    </source>
</evidence>
<keyword evidence="2 6" id="KW-0812">Transmembrane</keyword>
<evidence type="ECO:0000313" key="7">
    <source>
        <dbReference type="EMBL" id="CAL8095156.1"/>
    </source>
</evidence>
<name>A0ABP1Q9T8_9HEXA</name>
<keyword evidence="5 6" id="KW-0472">Membrane</keyword>
<keyword evidence="8" id="KW-1185">Reference proteome</keyword>
<dbReference type="InterPro" id="IPR051689">
    <property type="entry name" value="Sterol_desaturase/TMEM195"/>
</dbReference>
<proteinExistence type="predicted"/>
<sequence length="131" mass="15287">MQILRDIGTLFYLISPSETAIERIEDIPKPNYVVKAIPYFLTFFVLEYVVQVLKNKRKTRINDGITSLATGLFLVSNDILGKGTPHYFYIKVYENWSLVDLPWNSPVTWWLAAIGVDFLFYWIHRASHDTK</sequence>
<feature type="transmembrane region" description="Helical" evidence="6">
    <location>
        <begin position="65"/>
        <end position="87"/>
    </location>
</feature>
<dbReference type="PANTHER" id="PTHR21624:SF1">
    <property type="entry name" value="ALKYLGLYCEROL MONOOXYGENASE"/>
    <property type="match status" value="1"/>
</dbReference>
<keyword evidence="3 6" id="KW-1133">Transmembrane helix</keyword>
<keyword evidence="4" id="KW-0560">Oxidoreductase</keyword>
<evidence type="ECO:0000256" key="2">
    <source>
        <dbReference type="ARBA" id="ARBA00022692"/>
    </source>
</evidence>
<comment type="subcellular location">
    <subcellularLocation>
        <location evidence="1">Endomembrane system</location>
        <topology evidence="1">Multi-pass membrane protein</topology>
    </subcellularLocation>
</comment>
<evidence type="ECO:0000313" key="8">
    <source>
        <dbReference type="Proteomes" id="UP001642540"/>
    </source>
</evidence>
<dbReference type="Proteomes" id="UP001642540">
    <property type="component" value="Unassembled WGS sequence"/>
</dbReference>